<feature type="binding site" evidence="15">
    <location>
        <position position="11"/>
    </location>
    <ligand>
        <name>Ca(2+)</name>
        <dbReference type="ChEBI" id="CHEBI:29108"/>
    </ligand>
</feature>
<evidence type="ECO:0000256" key="14">
    <source>
        <dbReference type="PIRNR" id="PIRNR002937"/>
    </source>
</evidence>
<evidence type="ECO:0000256" key="9">
    <source>
        <dbReference type="ARBA" id="ARBA00023015"/>
    </source>
</evidence>
<keyword evidence="19" id="KW-1185">Reference proteome</keyword>
<name>A0A923LD35_9FIRM</name>
<dbReference type="InterPro" id="IPR011006">
    <property type="entry name" value="CheY-like_superfamily"/>
</dbReference>
<keyword evidence="10 14" id="KW-0238">DNA-binding</keyword>
<dbReference type="GO" id="GO:0000976">
    <property type="term" value="F:transcription cis-regulatory region binding"/>
    <property type="evidence" value="ECO:0007669"/>
    <property type="project" value="TreeGrafter"/>
</dbReference>
<keyword evidence="7 14" id="KW-0749">Sporulation</keyword>
<dbReference type="Gene3D" id="3.40.50.2300">
    <property type="match status" value="1"/>
</dbReference>
<dbReference type="PANTHER" id="PTHR48111:SF1">
    <property type="entry name" value="TWO-COMPONENT RESPONSE REGULATOR ORR33"/>
    <property type="match status" value="1"/>
</dbReference>
<keyword evidence="11 14" id="KW-0010">Activator</keyword>
<dbReference type="Gene3D" id="1.10.10.10">
    <property type="entry name" value="Winged helix-like DNA-binding domain superfamily/Winged helix DNA-binding domain"/>
    <property type="match status" value="1"/>
</dbReference>
<dbReference type="InterPro" id="IPR014879">
    <property type="entry name" value="Spo0A_C"/>
</dbReference>
<protein>
    <recommendedName>
        <fullName evidence="2 14">Stage 0 sporulation protein A homolog</fullName>
    </recommendedName>
</protein>
<dbReference type="SUPFAM" id="SSF52172">
    <property type="entry name" value="CheY-like"/>
    <property type="match status" value="1"/>
</dbReference>
<keyword evidence="14 15" id="KW-0479">Metal-binding</keyword>
<feature type="modified residue" description="4-aspartylphosphate" evidence="16">
    <location>
        <position position="56"/>
    </location>
</feature>
<dbReference type="PIRSF" id="PIRSF002937">
    <property type="entry name" value="Res_reg_Spo0A"/>
    <property type="match status" value="1"/>
</dbReference>
<keyword evidence="9 14" id="KW-0805">Transcription regulation</keyword>
<sequence>MEKLSVVIADDNERMVELLNTLIQGEKEMEIVGTAGNGEEAVKLIEKNTPDVVLLDLIMPGMDGLGVMEKLKADNALEKKPVFIVISAIGQENVTEDAFALGANYYMMKPFNNEMLLGRLRSIRDRGEKVCNGSRGSSGTVKLKPAYAEHDLETDVTNMIHEIGVPAHIKGYQYLRDAIMMSVKDMEMLNSVTKILYPTIAKHHETTPSRVERAIRHAIEVAWSRGKMDTIDALFGYTVSNGKGKPTNSEFIALVADRIRLEYKAKVS</sequence>
<dbReference type="InterPro" id="IPR001789">
    <property type="entry name" value="Sig_transdc_resp-reg_receiver"/>
</dbReference>
<evidence type="ECO:0000313" key="18">
    <source>
        <dbReference type="EMBL" id="MBC5660073.1"/>
    </source>
</evidence>
<dbReference type="GO" id="GO:0032993">
    <property type="term" value="C:protein-DNA complex"/>
    <property type="evidence" value="ECO:0007669"/>
    <property type="project" value="TreeGrafter"/>
</dbReference>
<dbReference type="GO" id="GO:0003700">
    <property type="term" value="F:DNA-binding transcription factor activity"/>
    <property type="evidence" value="ECO:0007669"/>
    <property type="project" value="InterPro"/>
</dbReference>
<dbReference type="SUPFAM" id="SSF46894">
    <property type="entry name" value="C-terminal effector domain of the bipartite response regulators"/>
    <property type="match status" value="1"/>
</dbReference>
<feature type="binding site" evidence="15">
    <location>
        <position position="10"/>
    </location>
    <ligand>
        <name>Ca(2+)</name>
        <dbReference type="ChEBI" id="CHEBI:29108"/>
    </ligand>
</feature>
<evidence type="ECO:0000256" key="2">
    <source>
        <dbReference type="ARBA" id="ARBA00018672"/>
    </source>
</evidence>
<evidence type="ECO:0000256" key="10">
    <source>
        <dbReference type="ARBA" id="ARBA00023125"/>
    </source>
</evidence>
<evidence type="ECO:0000256" key="1">
    <source>
        <dbReference type="ARBA" id="ARBA00004496"/>
    </source>
</evidence>
<dbReference type="RefSeq" id="WP_186873520.1">
    <property type="nucleotide sequence ID" value="NZ_JACOOR010000005.1"/>
</dbReference>
<evidence type="ECO:0000256" key="6">
    <source>
        <dbReference type="ARBA" id="ARBA00022837"/>
    </source>
</evidence>
<evidence type="ECO:0000256" key="7">
    <source>
        <dbReference type="ARBA" id="ARBA00022969"/>
    </source>
</evidence>
<dbReference type="AlphaFoldDB" id="A0A923LD35"/>
<comment type="subcellular location">
    <subcellularLocation>
        <location evidence="1 14">Cytoplasm</location>
    </subcellularLocation>
</comment>
<dbReference type="GO" id="GO:0005829">
    <property type="term" value="C:cytosol"/>
    <property type="evidence" value="ECO:0007669"/>
    <property type="project" value="TreeGrafter"/>
</dbReference>
<keyword evidence="6 14" id="KW-0106">Calcium</keyword>
<reference evidence="18" key="1">
    <citation type="submission" date="2020-08" db="EMBL/GenBank/DDBJ databases">
        <title>Genome public.</title>
        <authorList>
            <person name="Liu C."/>
            <person name="Sun Q."/>
        </authorList>
    </citation>
    <scope>NUCLEOTIDE SEQUENCE</scope>
    <source>
        <strain evidence="18">NSJ-68</strain>
    </source>
</reference>
<organism evidence="18 19">
    <name type="scientific">Anaerosacchariphilus hominis</name>
    <dbReference type="NCBI Taxonomy" id="2763017"/>
    <lineage>
        <taxon>Bacteria</taxon>
        <taxon>Bacillati</taxon>
        <taxon>Bacillota</taxon>
        <taxon>Clostridia</taxon>
        <taxon>Lachnospirales</taxon>
        <taxon>Lachnospiraceae</taxon>
        <taxon>Anaerosacchariphilus</taxon>
    </lineage>
</organism>
<keyword evidence="8 14" id="KW-0902">Two-component regulatory system</keyword>
<evidence type="ECO:0000256" key="15">
    <source>
        <dbReference type="PIRSR" id="PIRSR002937-1"/>
    </source>
</evidence>
<accession>A0A923LD35</accession>
<evidence type="ECO:0000259" key="17">
    <source>
        <dbReference type="PROSITE" id="PS50110"/>
    </source>
</evidence>
<dbReference type="GO" id="GO:0000156">
    <property type="term" value="F:phosphorelay response regulator activity"/>
    <property type="evidence" value="ECO:0007669"/>
    <property type="project" value="TreeGrafter"/>
</dbReference>
<evidence type="ECO:0000256" key="13">
    <source>
        <dbReference type="ARBA" id="ARBA00024867"/>
    </source>
</evidence>
<evidence type="ECO:0000256" key="16">
    <source>
        <dbReference type="PROSITE-ProRule" id="PRU00169"/>
    </source>
</evidence>
<dbReference type="GO" id="GO:0051606">
    <property type="term" value="P:detection of stimulus"/>
    <property type="evidence" value="ECO:0007669"/>
    <property type="project" value="UniProtKB-UniRule"/>
</dbReference>
<proteinExistence type="predicted"/>
<gene>
    <name evidence="18" type="primary">spo0A</name>
    <name evidence="18" type="ORF">H8S44_09840</name>
</gene>
<dbReference type="SMART" id="SM00448">
    <property type="entry name" value="REC"/>
    <property type="match status" value="1"/>
</dbReference>
<dbReference type="GO" id="GO:0042173">
    <property type="term" value="P:regulation of sporulation resulting in formation of a cellular spore"/>
    <property type="evidence" value="ECO:0007669"/>
    <property type="project" value="InterPro"/>
</dbReference>
<dbReference type="Pfam" id="PF08769">
    <property type="entry name" value="Spo0A_C"/>
    <property type="match status" value="1"/>
</dbReference>
<evidence type="ECO:0000256" key="8">
    <source>
        <dbReference type="ARBA" id="ARBA00023012"/>
    </source>
</evidence>
<dbReference type="PROSITE" id="PS50110">
    <property type="entry name" value="RESPONSE_REGULATORY"/>
    <property type="match status" value="1"/>
</dbReference>
<keyword evidence="4 14" id="KW-0678">Repressor</keyword>
<dbReference type="Pfam" id="PF00072">
    <property type="entry name" value="Response_reg"/>
    <property type="match status" value="1"/>
</dbReference>
<dbReference type="InterPro" id="IPR016032">
    <property type="entry name" value="Sig_transdc_resp-reg_C-effctor"/>
</dbReference>
<keyword evidence="12 14" id="KW-0804">Transcription</keyword>
<comment type="caution">
    <text evidence="18">The sequence shown here is derived from an EMBL/GenBank/DDBJ whole genome shotgun (WGS) entry which is preliminary data.</text>
</comment>
<dbReference type="GO" id="GO:0005509">
    <property type="term" value="F:calcium ion binding"/>
    <property type="evidence" value="ECO:0007669"/>
    <property type="project" value="UniProtKB-UniRule"/>
</dbReference>
<dbReference type="PANTHER" id="PTHR48111">
    <property type="entry name" value="REGULATOR OF RPOS"/>
    <property type="match status" value="1"/>
</dbReference>
<dbReference type="InterPro" id="IPR039420">
    <property type="entry name" value="WalR-like"/>
</dbReference>
<dbReference type="Proteomes" id="UP000649345">
    <property type="component" value="Unassembled WGS sequence"/>
</dbReference>
<dbReference type="InterPro" id="IPR036388">
    <property type="entry name" value="WH-like_DNA-bd_sf"/>
</dbReference>
<evidence type="ECO:0000256" key="11">
    <source>
        <dbReference type="ARBA" id="ARBA00023159"/>
    </source>
</evidence>
<comment type="cofactor">
    <cofactor evidence="14 15">
        <name>Ca(2+)</name>
        <dbReference type="ChEBI" id="CHEBI:29108"/>
    </cofactor>
    <text evidence="14 15">Binds 1 Ca(2+) ion per subunit.</text>
</comment>
<evidence type="ECO:0000256" key="5">
    <source>
        <dbReference type="ARBA" id="ARBA00022553"/>
    </source>
</evidence>
<evidence type="ECO:0000256" key="12">
    <source>
        <dbReference type="ARBA" id="ARBA00023163"/>
    </source>
</evidence>
<keyword evidence="5 16" id="KW-0597">Phosphoprotein</keyword>
<dbReference type="GO" id="GO:0030435">
    <property type="term" value="P:sporulation resulting in formation of a cellular spore"/>
    <property type="evidence" value="ECO:0007669"/>
    <property type="project" value="UniProtKB-UniRule"/>
</dbReference>
<comment type="function">
    <text evidence="13 14">May play the central regulatory role in sporulation. It may be an element of the effector pathway responsible for the activation of sporulation genes in response to nutritional stress. Spo0A may act in concert with spo0H (a sigma factor) to control the expression of some genes that are critical to the sporulation process.</text>
</comment>
<dbReference type="EMBL" id="JACOOR010000005">
    <property type="protein sequence ID" value="MBC5660073.1"/>
    <property type="molecule type" value="Genomic_DNA"/>
</dbReference>
<evidence type="ECO:0000256" key="3">
    <source>
        <dbReference type="ARBA" id="ARBA00022490"/>
    </source>
</evidence>
<feature type="domain" description="Response regulatory" evidence="17">
    <location>
        <begin position="5"/>
        <end position="124"/>
    </location>
</feature>
<dbReference type="InterPro" id="IPR012052">
    <property type="entry name" value="Spore_0_A"/>
</dbReference>
<keyword evidence="3 14" id="KW-0963">Cytoplasm</keyword>
<dbReference type="NCBIfam" id="TIGR02875">
    <property type="entry name" value="spore_0_A"/>
    <property type="match status" value="1"/>
</dbReference>
<feature type="binding site" evidence="15">
    <location>
        <position position="56"/>
    </location>
    <ligand>
        <name>Ca(2+)</name>
        <dbReference type="ChEBI" id="CHEBI:29108"/>
    </ligand>
</feature>
<evidence type="ECO:0000313" key="19">
    <source>
        <dbReference type="Proteomes" id="UP000649345"/>
    </source>
</evidence>
<evidence type="ECO:0000256" key="4">
    <source>
        <dbReference type="ARBA" id="ARBA00022491"/>
    </source>
</evidence>